<dbReference type="Proteomes" id="UP000050975">
    <property type="component" value="Unassembled WGS sequence"/>
</dbReference>
<keyword evidence="1" id="KW-0472">Membrane</keyword>
<protein>
    <submittedName>
        <fullName evidence="2">Uncharacterized protein</fullName>
    </submittedName>
</protein>
<comment type="caution">
    <text evidence="2">The sequence shown here is derived from an EMBL/GenBank/DDBJ whole genome shotgun (WGS) entry which is preliminary data.</text>
</comment>
<feature type="transmembrane region" description="Helical" evidence="1">
    <location>
        <begin position="145"/>
        <end position="170"/>
    </location>
</feature>
<name>A0A0S8K0U2_UNCW3</name>
<evidence type="ECO:0000313" key="3">
    <source>
        <dbReference type="Proteomes" id="UP000050975"/>
    </source>
</evidence>
<dbReference type="EMBL" id="LJVE01000014">
    <property type="protein sequence ID" value="KPL15448.1"/>
    <property type="molecule type" value="Genomic_DNA"/>
</dbReference>
<accession>A0A0S8K0U2</accession>
<dbReference type="AlphaFoldDB" id="A0A0S8K0U2"/>
<evidence type="ECO:0000313" key="2">
    <source>
        <dbReference type="EMBL" id="KPL15448.1"/>
    </source>
</evidence>
<evidence type="ECO:0000256" key="1">
    <source>
        <dbReference type="SAM" id="Phobius"/>
    </source>
</evidence>
<gene>
    <name evidence="2" type="ORF">AMJ74_01415</name>
</gene>
<sequence>MEPIMTIAAVFAGAQAAVKGVRQAVQLGKEVRDCYHEIRDFFHAQGQIEIEYKKTAEVQVKPENKRSATEQALDIVFMRREMFKMEVELREMLIYGFNESGLYEEMCQERARIIEAEKHAIEEAQLKARAELDRKRRQKAKRREAIETAVAIVIAVFLSLGSFYGIWWMFQQGGQW</sequence>
<keyword evidence="1" id="KW-0812">Transmembrane</keyword>
<keyword evidence="1" id="KW-1133">Transmembrane helix</keyword>
<proteinExistence type="predicted"/>
<organism evidence="2 3">
    <name type="scientific">candidate division WOR_3 bacterium SM1_77</name>
    <dbReference type="NCBI Taxonomy" id="1703778"/>
    <lineage>
        <taxon>Bacteria</taxon>
        <taxon>Bacteria division WOR-3</taxon>
    </lineage>
</organism>
<reference evidence="2 3" key="1">
    <citation type="journal article" date="2015" name="Microbiome">
        <title>Genomic resolution of linkages in carbon, nitrogen, and sulfur cycling among widespread estuary sediment bacteria.</title>
        <authorList>
            <person name="Baker B.J."/>
            <person name="Lazar C.S."/>
            <person name="Teske A.P."/>
            <person name="Dick G.J."/>
        </authorList>
    </citation>
    <scope>NUCLEOTIDE SEQUENCE [LARGE SCALE GENOMIC DNA]</scope>
    <source>
        <strain evidence="2">SM1_77</strain>
    </source>
</reference>